<reference evidence="1 2" key="1">
    <citation type="submission" date="2024-01" db="EMBL/GenBank/DDBJ databases">
        <title>The genomes of 5 underutilized Papilionoideae crops provide insights into root nodulation and disease resistanc.</title>
        <authorList>
            <person name="Yuan L."/>
        </authorList>
    </citation>
    <scope>NUCLEOTIDE SEQUENCE [LARGE SCALE GENOMIC DNA]</scope>
    <source>
        <strain evidence="1">ZHUSHIDOU_FW_LH</strain>
        <tissue evidence="1">Leaf</tissue>
    </source>
</reference>
<comment type="caution">
    <text evidence="1">The sequence shown here is derived from an EMBL/GenBank/DDBJ whole genome shotgun (WGS) entry which is preliminary data.</text>
</comment>
<keyword evidence="2" id="KW-1185">Reference proteome</keyword>
<gene>
    <name evidence="1" type="ORF">RIF29_25550</name>
</gene>
<name>A0AAN9HZD7_CROPI</name>
<dbReference type="Proteomes" id="UP001372338">
    <property type="component" value="Unassembled WGS sequence"/>
</dbReference>
<sequence length="87" mass="10183">MQTSEINPLEEKASTISLFDDELCPRRANMADLWRTLNIKTSLARQISRARWIKEKGDPTRMVYIYMPNPSGPLKHLIIIIFPFFVF</sequence>
<protein>
    <submittedName>
        <fullName evidence="1">Uncharacterized protein</fullName>
    </submittedName>
</protein>
<evidence type="ECO:0000313" key="1">
    <source>
        <dbReference type="EMBL" id="KAK7259927.1"/>
    </source>
</evidence>
<organism evidence="1 2">
    <name type="scientific">Crotalaria pallida</name>
    <name type="common">Smooth rattlebox</name>
    <name type="synonym">Crotalaria striata</name>
    <dbReference type="NCBI Taxonomy" id="3830"/>
    <lineage>
        <taxon>Eukaryota</taxon>
        <taxon>Viridiplantae</taxon>
        <taxon>Streptophyta</taxon>
        <taxon>Embryophyta</taxon>
        <taxon>Tracheophyta</taxon>
        <taxon>Spermatophyta</taxon>
        <taxon>Magnoliopsida</taxon>
        <taxon>eudicotyledons</taxon>
        <taxon>Gunneridae</taxon>
        <taxon>Pentapetalae</taxon>
        <taxon>rosids</taxon>
        <taxon>fabids</taxon>
        <taxon>Fabales</taxon>
        <taxon>Fabaceae</taxon>
        <taxon>Papilionoideae</taxon>
        <taxon>50 kb inversion clade</taxon>
        <taxon>genistoids sensu lato</taxon>
        <taxon>core genistoids</taxon>
        <taxon>Crotalarieae</taxon>
        <taxon>Crotalaria</taxon>
    </lineage>
</organism>
<dbReference type="EMBL" id="JAYWIO010000005">
    <property type="protein sequence ID" value="KAK7259927.1"/>
    <property type="molecule type" value="Genomic_DNA"/>
</dbReference>
<accession>A0AAN9HZD7</accession>
<dbReference type="AlphaFoldDB" id="A0AAN9HZD7"/>
<proteinExistence type="predicted"/>
<evidence type="ECO:0000313" key="2">
    <source>
        <dbReference type="Proteomes" id="UP001372338"/>
    </source>
</evidence>